<dbReference type="Proteomes" id="UP000015105">
    <property type="component" value="Chromosome 1D"/>
</dbReference>
<feature type="region of interest" description="Disordered" evidence="1">
    <location>
        <begin position="21"/>
        <end position="40"/>
    </location>
</feature>
<name>A0A452XPM6_AEGTS</name>
<reference evidence="3" key="1">
    <citation type="journal article" date="2014" name="Science">
        <title>Ancient hybridizations among the ancestral genomes of bread wheat.</title>
        <authorList>
            <consortium name="International Wheat Genome Sequencing Consortium,"/>
            <person name="Marcussen T."/>
            <person name="Sandve S.R."/>
            <person name="Heier L."/>
            <person name="Spannagl M."/>
            <person name="Pfeifer M."/>
            <person name="Jakobsen K.S."/>
            <person name="Wulff B.B."/>
            <person name="Steuernagel B."/>
            <person name="Mayer K.F."/>
            <person name="Olsen O.A."/>
        </authorList>
    </citation>
    <scope>NUCLEOTIDE SEQUENCE [LARGE SCALE GENOMIC DNA]</scope>
    <source>
        <strain evidence="3">cv. AL8/78</strain>
    </source>
</reference>
<protein>
    <submittedName>
        <fullName evidence="2">Uncharacterized protein</fullName>
    </submittedName>
</protein>
<dbReference type="AlphaFoldDB" id="A0A452XPM6"/>
<dbReference type="Gramene" id="AET1Gv20095800.6">
    <property type="protein sequence ID" value="AET1Gv20095800.6"/>
    <property type="gene ID" value="AET1Gv20095800"/>
</dbReference>
<evidence type="ECO:0000256" key="1">
    <source>
        <dbReference type="SAM" id="MobiDB-lite"/>
    </source>
</evidence>
<reference evidence="2" key="3">
    <citation type="journal article" date="2017" name="Nature">
        <title>Genome sequence of the progenitor of the wheat D genome Aegilops tauschii.</title>
        <authorList>
            <person name="Luo M.C."/>
            <person name="Gu Y.Q."/>
            <person name="Puiu D."/>
            <person name="Wang H."/>
            <person name="Twardziok S.O."/>
            <person name="Deal K.R."/>
            <person name="Huo N."/>
            <person name="Zhu T."/>
            <person name="Wang L."/>
            <person name="Wang Y."/>
            <person name="McGuire P.E."/>
            <person name="Liu S."/>
            <person name="Long H."/>
            <person name="Ramasamy R.K."/>
            <person name="Rodriguez J.C."/>
            <person name="Van S.L."/>
            <person name="Yuan L."/>
            <person name="Wang Z."/>
            <person name="Xia Z."/>
            <person name="Xiao L."/>
            <person name="Anderson O.D."/>
            <person name="Ouyang S."/>
            <person name="Liang Y."/>
            <person name="Zimin A.V."/>
            <person name="Pertea G."/>
            <person name="Qi P."/>
            <person name="Bennetzen J.L."/>
            <person name="Dai X."/>
            <person name="Dawson M.W."/>
            <person name="Muller H.G."/>
            <person name="Kugler K."/>
            <person name="Rivarola-Duarte L."/>
            <person name="Spannagl M."/>
            <person name="Mayer K.F.X."/>
            <person name="Lu F.H."/>
            <person name="Bevan M.W."/>
            <person name="Leroy P."/>
            <person name="Li P."/>
            <person name="You F.M."/>
            <person name="Sun Q."/>
            <person name="Liu Z."/>
            <person name="Lyons E."/>
            <person name="Wicker T."/>
            <person name="Salzberg S.L."/>
            <person name="Devos K.M."/>
            <person name="Dvorak J."/>
        </authorList>
    </citation>
    <scope>NUCLEOTIDE SEQUENCE [LARGE SCALE GENOMIC DNA]</scope>
    <source>
        <strain evidence="2">cv. AL8/78</strain>
    </source>
</reference>
<reference evidence="2" key="5">
    <citation type="journal article" date="2021" name="G3 (Bethesda)">
        <title>Aegilops tauschii genome assembly Aet v5.0 features greater sequence contiguity and improved annotation.</title>
        <authorList>
            <person name="Wang L."/>
            <person name="Zhu T."/>
            <person name="Rodriguez J.C."/>
            <person name="Deal K.R."/>
            <person name="Dubcovsky J."/>
            <person name="McGuire P.E."/>
            <person name="Lux T."/>
            <person name="Spannagl M."/>
            <person name="Mayer K.F.X."/>
            <person name="Baldrich P."/>
            <person name="Meyers B.C."/>
            <person name="Huo N."/>
            <person name="Gu Y.Q."/>
            <person name="Zhou H."/>
            <person name="Devos K.M."/>
            <person name="Bennetzen J.L."/>
            <person name="Unver T."/>
            <person name="Budak H."/>
            <person name="Gulick P.J."/>
            <person name="Galiba G."/>
            <person name="Kalapos B."/>
            <person name="Nelson D.R."/>
            <person name="Li P."/>
            <person name="You F.M."/>
            <person name="Luo M.C."/>
            <person name="Dvorak J."/>
        </authorList>
    </citation>
    <scope>NUCLEOTIDE SEQUENCE [LARGE SCALE GENOMIC DNA]</scope>
    <source>
        <strain evidence="2">cv. AL8/78</strain>
    </source>
</reference>
<reference evidence="3" key="2">
    <citation type="journal article" date="2017" name="Nat. Plants">
        <title>The Aegilops tauschii genome reveals multiple impacts of transposons.</title>
        <authorList>
            <person name="Zhao G."/>
            <person name="Zou C."/>
            <person name="Li K."/>
            <person name="Wang K."/>
            <person name="Li T."/>
            <person name="Gao L."/>
            <person name="Zhang X."/>
            <person name="Wang H."/>
            <person name="Yang Z."/>
            <person name="Liu X."/>
            <person name="Jiang W."/>
            <person name="Mao L."/>
            <person name="Kong X."/>
            <person name="Jiao Y."/>
            <person name="Jia J."/>
        </authorList>
    </citation>
    <scope>NUCLEOTIDE SEQUENCE [LARGE SCALE GENOMIC DNA]</scope>
    <source>
        <strain evidence="3">cv. AL8/78</strain>
    </source>
</reference>
<proteinExistence type="predicted"/>
<reference evidence="2" key="4">
    <citation type="submission" date="2019-03" db="UniProtKB">
        <authorList>
            <consortium name="EnsemblPlants"/>
        </authorList>
    </citation>
    <scope>IDENTIFICATION</scope>
</reference>
<evidence type="ECO:0000313" key="3">
    <source>
        <dbReference type="Proteomes" id="UP000015105"/>
    </source>
</evidence>
<organism evidence="2 3">
    <name type="scientific">Aegilops tauschii subsp. strangulata</name>
    <name type="common">Goatgrass</name>
    <dbReference type="NCBI Taxonomy" id="200361"/>
    <lineage>
        <taxon>Eukaryota</taxon>
        <taxon>Viridiplantae</taxon>
        <taxon>Streptophyta</taxon>
        <taxon>Embryophyta</taxon>
        <taxon>Tracheophyta</taxon>
        <taxon>Spermatophyta</taxon>
        <taxon>Magnoliopsida</taxon>
        <taxon>Liliopsida</taxon>
        <taxon>Poales</taxon>
        <taxon>Poaceae</taxon>
        <taxon>BOP clade</taxon>
        <taxon>Pooideae</taxon>
        <taxon>Triticodae</taxon>
        <taxon>Triticeae</taxon>
        <taxon>Triticinae</taxon>
        <taxon>Aegilops</taxon>
    </lineage>
</organism>
<evidence type="ECO:0000313" key="2">
    <source>
        <dbReference type="EnsemblPlants" id="AET1Gv20095800.6"/>
    </source>
</evidence>
<dbReference type="EnsemblPlants" id="AET1Gv20095800.6">
    <property type="protein sequence ID" value="AET1Gv20095800.6"/>
    <property type="gene ID" value="AET1Gv20095800"/>
</dbReference>
<accession>A0A452XPM6</accession>
<keyword evidence="3" id="KW-1185">Reference proteome</keyword>
<sequence>EISQHCTRQELRGHRLVHRHRARNFPPLRTARTDRSPPHPPPLCLKFPTTACCENQQVTASSVPFVPEISHHCVLQESAGHRLICCHHAR</sequence>